<reference evidence="1 2" key="1">
    <citation type="journal article" date="2021" name="bioRxiv">
        <title>Chromosome-scale and haplotype-resolved genome assembly of a tetraploid potato cultivar.</title>
        <authorList>
            <person name="Sun H."/>
            <person name="Jiao W.-B."/>
            <person name="Krause K."/>
            <person name="Campoy J.A."/>
            <person name="Goel M."/>
            <person name="Folz-Donahue K."/>
            <person name="Kukat C."/>
            <person name="Huettel B."/>
            <person name="Schneeberger K."/>
        </authorList>
    </citation>
    <scope>NUCLEOTIDE SEQUENCE [LARGE SCALE GENOMIC DNA]</scope>
    <source>
        <strain evidence="1">SolTubOtavaFocal</strain>
        <tissue evidence="1">Leaves</tissue>
    </source>
</reference>
<sequence>MKSVKDKVYADLTPTSKVERLIPIDPLTREKTVQSSLVKVMEVQETTITNDHSTERQPSIGVIKPLLHRLSDGKPLDREGLYNDRKVTNISCLWDGTDPLSFRSINLRFIDNTMGVLSGSAPDFAADTGKVSAVAIGVEHFAEVLNLCLMSLERIHREVIFKTDQVLTRLPLEVQLQSCQTT</sequence>
<keyword evidence="2" id="KW-1185">Reference proteome</keyword>
<dbReference type="Proteomes" id="UP000826656">
    <property type="component" value="Unassembled WGS sequence"/>
</dbReference>
<accession>A0ABQ7VY33</accession>
<evidence type="ECO:0000313" key="1">
    <source>
        <dbReference type="EMBL" id="KAH0772680.1"/>
    </source>
</evidence>
<comment type="caution">
    <text evidence="1">The sequence shown here is derived from an EMBL/GenBank/DDBJ whole genome shotgun (WGS) entry which is preliminary data.</text>
</comment>
<gene>
    <name evidence="1" type="ORF">KY290_009817</name>
</gene>
<organism evidence="1 2">
    <name type="scientific">Solanum tuberosum</name>
    <name type="common">Potato</name>
    <dbReference type="NCBI Taxonomy" id="4113"/>
    <lineage>
        <taxon>Eukaryota</taxon>
        <taxon>Viridiplantae</taxon>
        <taxon>Streptophyta</taxon>
        <taxon>Embryophyta</taxon>
        <taxon>Tracheophyta</taxon>
        <taxon>Spermatophyta</taxon>
        <taxon>Magnoliopsida</taxon>
        <taxon>eudicotyledons</taxon>
        <taxon>Gunneridae</taxon>
        <taxon>Pentapetalae</taxon>
        <taxon>asterids</taxon>
        <taxon>lamiids</taxon>
        <taxon>Solanales</taxon>
        <taxon>Solanaceae</taxon>
        <taxon>Solanoideae</taxon>
        <taxon>Solaneae</taxon>
        <taxon>Solanum</taxon>
    </lineage>
</organism>
<dbReference type="EMBL" id="JAIVGD010000005">
    <property type="protein sequence ID" value="KAH0772680.1"/>
    <property type="molecule type" value="Genomic_DNA"/>
</dbReference>
<evidence type="ECO:0000313" key="2">
    <source>
        <dbReference type="Proteomes" id="UP000826656"/>
    </source>
</evidence>
<proteinExistence type="predicted"/>
<protein>
    <submittedName>
        <fullName evidence="1">Uncharacterized protein</fullName>
    </submittedName>
</protein>
<name>A0ABQ7VY33_SOLTU</name>